<accession>A0A4Q0MCD0</accession>
<dbReference type="RefSeq" id="WP_128778546.1">
    <property type="nucleotide sequence ID" value="NZ_RYFI01000016.1"/>
</dbReference>
<dbReference type="OrthoDB" id="1550274at2"/>
<evidence type="ECO:0000256" key="1">
    <source>
        <dbReference type="ARBA" id="ARBA00023004"/>
    </source>
</evidence>
<evidence type="ECO:0000313" key="5">
    <source>
        <dbReference type="Proteomes" id="UP000289708"/>
    </source>
</evidence>
<dbReference type="GO" id="GO:0016829">
    <property type="term" value="F:lyase activity"/>
    <property type="evidence" value="ECO:0007669"/>
    <property type="project" value="UniProtKB-KW"/>
</dbReference>
<proteinExistence type="predicted"/>
<dbReference type="InterPro" id="IPR007506">
    <property type="entry name" value="PMDh-L-like_dom"/>
</dbReference>
<evidence type="ECO:0000313" key="4">
    <source>
        <dbReference type="EMBL" id="RXF70980.1"/>
    </source>
</evidence>
<comment type="caution">
    <text evidence="4">The sequence shown here is derived from an EMBL/GenBank/DDBJ whole genome shotgun (WGS) entry which is preliminary data.</text>
</comment>
<gene>
    <name evidence="4" type="ORF">EK403_16395</name>
</gene>
<organism evidence="4 5">
    <name type="scientific">Hansschlegelia zhihuaiae</name>
    <dbReference type="NCBI Taxonomy" id="405005"/>
    <lineage>
        <taxon>Bacteria</taxon>
        <taxon>Pseudomonadati</taxon>
        <taxon>Pseudomonadota</taxon>
        <taxon>Alphaproteobacteria</taxon>
        <taxon>Hyphomicrobiales</taxon>
        <taxon>Methylopilaceae</taxon>
        <taxon>Hansschlegelia</taxon>
    </lineage>
</organism>
<dbReference type="EMBL" id="RYFI01000016">
    <property type="protein sequence ID" value="RXF70980.1"/>
    <property type="molecule type" value="Genomic_DNA"/>
</dbReference>
<dbReference type="Proteomes" id="UP000289708">
    <property type="component" value="Unassembled WGS sequence"/>
</dbReference>
<sequence>MRLDEETEAMLAGSQGPVRRWAAEHQVVVGRFFDAEDLVPVGQAHIMADTEATGPTGVAFMEELARAPLAERRVRIPTITDPRGVDFKAYERLKQTEEMVGLEARLIKAFEALGVMMTNTCINYQTILPPVKGEHLAFGDTGVVIYSNSVLGARSNFEGGPSALAAALTGKTPRYGYHLDRHRVGTLHFELKRRPRDLSEWGALGGIVGRRTDGYWRVPVITGLDRAPNSDELKHFGAAAASFGSVALFHMPGVTPEAPDLASAFGGRPAPKAEAITDADFEAFYETYAARGDKVDVVVFSAPQLSLLEMEMVAGLVDGRAVHPETTLIAITSPEIKGAADRMGFTHRIEASGGIVLEGVCFYQSYAREMAEANGWSRLLTNSAKLVNIIGGYGYKPTLASMERCVDCAVAGRIL</sequence>
<reference evidence="4 5" key="1">
    <citation type="submission" date="2018-12" db="EMBL/GenBank/DDBJ databases">
        <title>bacterium Hansschlegelia zhihuaiae S113.</title>
        <authorList>
            <person name="He J."/>
        </authorList>
    </citation>
    <scope>NUCLEOTIDE SEQUENCE [LARGE SCALE GENOMIC DNA]</scope>
    <source>
        <strain evidence="4 5">S 113</strain>
    </source>
</reference>
<keyword evidence="1" id="KW-0408">Iron</keyword>
<keyword evidence="5" id="KW-1185">Reference proteome</keyword>
<dbReference type="PANTHER" id="PTHR36577">
    <property type="entry name" value="DUF521 DOMAIN PROTEIN (AFU_ORTHOLOGUE AFUA_6G00490)"/>
    <property type="match status" value="1"/>
</dbReference>
<dbReference type="Pfam" id="PF04412">
    <property type="entry name" value="AcnX"/>
    <property type="match status" value="1"/>
</dbReference>
<evidence type="ECO:0000259" key="3">
    <source>
        <dbReference type="Pfam" id="PF04412"/>
    </source>
</evidence>
<dbReference type="AlphaFoldDB" id="A0A4Q0MCD0"/>
<keyword evidence="2" id="KW-0456">Lyase</keyword>
<dbReference type="PANTHER" id="PTHR36577:SF3">
    <property type="entry name" value="DUF521 DOMAIN PROTEIN (AFU_ORTHOLOGUE AFUA_6G00490)"/>
    <property type="match status" value="1"/>
</dbReference>
<feature type="domain" description="Phosphomevalonate dehydratase large subunit-like" evidence="3">
    <location>
        <begin position="1"/>
        <end position="407"/>
    </location>
</feature>
<evidence type="ECO:0000256" key="2">
    <source>
        <dbReference type="ARBA" id="ARBA00023239"/>
    </source>
</evidence>
<protein>
    <submittedName>
        <fullName evidence="4">DUF521 domain-containing protein</fullName>
    </submittedName>
</protein>
<name>A0A4Q0MCD0_9HYPH</name>